<comment type="caution">
    <text evidence="2">The sequence shown here is derived from an EMBL/GenBank/DDBJ whole genome shotgun (WGS) entry which is preliminary data.</text>
</comment>
<evidence type="ECO:0000313" key="2">
    <source>
        <dbReference type="EMBL" id="TDZ37165.1"/>
    </source>
</evidence>
<keyword evidence="3" id="KW-1185">Reference proteome</keyword>
<reference evidence="2 3" key="1">
    <citation type="submission" date="2018-11" db="EMBL/GenBank/DDBJ databases">
        <title>Genome sequence and assembly of Colletotrichum spinosum.</title>
        <authorList>
            <person name="Gan P."/>
            <person name="Shirasu K."/>
        </authorList>
    </citation>
    <scope>NUCLEOTIDE SEQUENCE [LARGE SCALE GENOMIC DNA]</scope>
    <source>
        <strain evidence="2 3">CBS 515.97</strain>
    </source>
</reference>
<protein>
    <submittedName>
        <fullName evidence="2">Uncharacterized protein</fullName>
    </submittedName>
</protein>
<feature type="compositionally biased region" description="Basic residues" evidence="1">
    <location>
        <begin position="69"/>
        <end position="83"/>
    </location>
</feature>
<organism evidence="2 3">
    <name type="scientific">Colletotrichum spinosum</name>
    <dbReference type="NCBI Taxonomy" id="1347390"/>
    <lineage>
        <taxon>Eukaryota</taxon>
        <taxon>Fungi</taxon>
        <taxon>Dikarya</taxon>
        <taxon>Ascomycota</taxon>
        <taxon>Pezizomycotina</taxon>
        <taxon>Sordariomycetes</taxon>
        <taxon>Hypocreomycetidae</taxon>
        <taxon>Glomerellales</taxon>
        <taxon>Glomerellaceae</taxon>
        <taxon>Colletotrichum</taxon>
        <taxon>Colletotrichum orbiculare species complex</taxon>
    </lineage>
</organism>
<dbReference type="AlphaFoldDB" id="A0A4R8QNE4"/>
<gene>
    <name evidence="2" type="ORF">C8035_v008935</name>
</gene>
<dbReference type="Proteomes" id="UP000295083">
    <property type="component" value="Unassembled WGS sequence"/>
</dbReference>
<evidence type="ECO:0000256" key="1">
    <source>
        <dbReference type="SAM" id="MobiDB-lite"/>
    </source>
</evidence>
<proteinExistence type="predicted"/>
<feature type="region of interest" description="Disordered" evidence="1">
    <location>
        <begin position="23"/>
        <end position="127"/>
    </location>
</feature>
<feature type="compositionally biased region" description="Pro residues" evidence="1">
    <location>
        <begin position="110"/>
        <end position="121"/>
    </location>
</feature>
<evidence type="ECO:0000313" key="3">
    <source>
        <dbReference type="Proteomes" id="UP000295083"/>
    </source>
</evidence>
<sequence>MLLEYTRNAHPCRPLASKACRPVSLHGSAAASRGHPPHRHPSPPHHPAHHHRDKSGAEPCLARVAGKEHPKHPSRPRRHHQRRAPSTPARVLGRSTEQKQRRHRSVPELPRAPPPLRPQTPDPSLDDPCTQPFLQLCPSRAVAAVVCFARAAPGLTHLDYHTLSITLYPERRRRCSAHQSCGTGAAMPDDHPGSAGPRNIISCALFFRMLCSVIKDSRTSSSLGGAVALSSITLDILTTRLAHRQHVLTLVFNID</sequence>
<name>A0A4R8QNE4_9PEZI</name>
<accession>A0A4R8QNE4</accession>
<feature type="compositionally biased region" description="Basic residues" evidence="1">
    <location>
        <begin position="35"/>
        <end position="53"/>
    </location>
</feature>
<dbReference type="EMBL" id="QAPG01000026">
    <property type="protein sequence ID" value="TDZ37165.1"/>
    <property type="molecule type" value="Genomic_DNA"/>
</dbReference>